<dbReference type="OrthoDB" id="9794225at2"/>
<dbReference type="GO" id="GO:0005262">
    <property type="term" value="F:calcium channel activity"/>
    <property type="evidence" value="ECO:0007669"/>
    <property type="project" value="TreeGrafter"/>
</dbReference>
<dbReference type="RefSeq" id="WP_076665917.1">
    <property type="nucleotide sequence ID" value="NZ_FTPP01000001.1"/>
</dbReference>
<evidence type="ECO:0000256" key="1">
    <source>
        <dbReference type="ARBA" id="ARBA00004141"/>
    </source>
</evidence>
<dbReference type="InterPro" id="IPR004481">
    <property type="entry name" value="K/Na/Ca-exchanger"/>
</dbReference>
<dbReference type="Proteomes" id="UP000187181">
    <property type="component" value="Unassembled WGS sequence"/>
</dbReference>
<evidence type="ECO:0000313" key="7">
    <source>
        <dbReference type="EMBL" id="SIT77528.1"/>
    </source>
</evidence>
<dbReference type="PANTHER" id="PTHR10846">
    <property type="entry name" value="SODIUM/POTASSIUM/CALCIUM EXCHANGER"/>
    <property type="match status" value="1"/>
</dbReference>
<gene>
    <name evidence="7" type="ORF">SAMN05444128_0502</name>
</gene>
<feature type="transmembrane region" description="Helical" evidence="5">
    <location>
        <begin position="302"/>
        <end position="318"/>
    </location>
</feature>
<evidence type="ECO:0000313" key="8">
    <source>
        <dbReference type="Proteomes" id="UP000187181"/>
    </source>
</evidence>
<dbReference type="GO" id="GO:0006874">
    <property type="term" value="P:intracellular calcium ion homeostasis"/>
    <property type="evidence" value="ECO:0007669"/>
    <property type="project" value="TreeGrafter"/>
</dbReference>
<keyword evidence="3 5" id="KW-1133">Transmembrane helix</keyword>
<feature type="domain" description="Sodium/calcium exchanger membrane region" evidence="6">
    <location>
        <begin position="4"/>
        <end position="151"/>
    </location>
</feature>
<keyword evidence="4 5" id="KW-0472">Membrane</keyword>
<dbReference type="EMBL" id="FTPP01000001">
    <property type="protein sequence ID" value="SIT77528.1"/>
    <property type="molecule type" value="Genomic_DNA"/>
</dbReference>
<feature type="transmembrane region" description="Helical" evidence="5">
    <location>
        <begin position="104"/>
        <end position="123"/>
    </location>
</feature>
<evidence type="ECO:0000256" key="4">
    <source>
        <dbReference type="ARBA" id="ARBA00023136"/>
    </source>
</evidence>
<evidence type="ECO:0000256" key="2">
    <source>
        <dbReference type="ARBA" id="ARBA00022692"/>
    </source>
</evidence>
<comment type="subcellular location">
    <subcellularLocation>
        <location evidence="1">Membrane</location>
        <topology evidence="1">Multi-pass membrane protein</topology>
    </subcellularLocation>
</comment>
<dbReference type="Pfam" id="PF01699">
    <property type="entry name" value="Na_Ca_ex"/>
    <property type="match status" value="2"/>
</dbReference>
<dbReference type="AlphaFoldDB" id="A0A1R3WHY7"/>
<dbReference type="InterPro" id="IPR004837">
    <property type="entry name" value="NaCa_Exmemb"/>
</dbReference>
<evidence type="ECO:0000256" key="5">
    <source>
        <dbReference type="SAM" id="Phobius"/>
    </source>
</evidence>
<sequence>MLNILLLLAGFAALIFGADKLVDAASALAKKLGVPNIVIGLTIVAFGTSAPELVVNVFAAANDNTDMVMGNVIGSNLFNVLAILGLCATIYPLTVKRNTTWLEIPLSFLAAVVVLILASDLLLDGAATNVITRSEGLVLLLFFAIFLVYNVVIGLGGNADDEETETKDYTYLKSVLFIVLGLAGLVIGGRLIVTGAVNIAAAFGLSERIIGLTIVSIGTSLPELATSIVAVRKRNVDIAIGNVVGSNIFNIFFILGVSTVVAPVPVNPASFTDIYMNIGTSLLLFIFIFTGRGRQLSRGEGIVFLLLYVAYLVLLISQE</sequence>
<feature type="transmembrane region" description="Helical" evidence="5">
    <location>
        <begin position="73"/>
        <end position="92"/>
    </location>
</feature>
<dbReference type="Gene3D" id="1.20.1420.30">
    <property type="entry name" value="NCX, central ion-binding region"/>
    <property type="match status" value="1"/>
</dbReference>
<evidence type="ECO:0000259" key="6">
    <source>
        <dbReference type="Pfam" id="PF01699"/>
    </source>
</evidence>
<organism evidence="7 8">
    <name type="scientific">Pontibacter indicus</name>
    <dbReference type="NCBI Taxonomy" id="1317125"/>
    <lineage>
        <taxon>Bacteria</taxon>
        <taxon>Pseudomonadati</taxon>
        <taxon>Bacteroidota</taxon>
        <taxon>Cytophagia</taxon>
        <taxon>Cytophagales</taxon>
        <taxon>Hymenobacteraceae</taxon>
        <taxon>Pontibacter</taxon>
    </lineage>
</organism>
<feature type="transmembrane region" description="Helical" evidence="5">
    <location>
        <begin position="175"/>
        <end position="203"/>
    </location>
</feature>
<evidence type="ECO:0000256" key="3">
    <source>
        <dbReference type="ARBA" id="ARBA00022989"/>
    </source>
</evidence>
<feature type="domain" description="Sodium/calcium exchanger membrane region" evidence="6">
    <location>
        <begin position="174"/>
        <end position="316"/>
    </location>
</feature>
<dbReference type="NCBIfam" id="TIGR00367">
    <property type="entry name" value="calcium/sodium antiporter"/>
    <property type="match status" value="1"/>
</dbReference>
<feature type="transmembrane region" description="Helical" evidence="5">
    <location>
        <begin position="239"/>
        <end position="262"/>
    </location>
</feature>
<dbReference type="GO" id="GO:0005886">
    <property type="term" value="C:plasma membrane"/>
    <property type="evidence" value="ECO:0007669"/>
    <property type="project" value="TreeGrafter"/>
</dbReference>
<protein>
    <submittedName>
        <fullName evidence="7">Cation:H+ antiporter</fullName>
    </submittedName>
</protein>
<feature type="transmembrane region" description="Helical" evidence="5">
    <location>
        <begin position="34"/>
        <end position="61"/>
    </location>
</feature>
<proteinExistence type="predicted"/>
<feature type="transmembrane region" description="Helical" evidence="5">
    <location>
        <begin position="274"/>
        <end position="290"/>
    </location>
</feature>
<feature type="transmembrane region" description="Helical" evidence="5">
    <location>
        <begin position="135"/>
        <end position="155"/>
    </location>
</feature>
<reference evidence="8" key="1">
    <citation type="submission" date="2017-01" db="EMBL/GenBank/DDBJ databases">
        <authorList>
            <person name="Varghese N."/>
            <person name="Submissions S."/>
        </authorList>
    </citation>
    <scope>NUCLEOTIDE SEQUENCE [LARGE SCALE GENOMIC DNA]</scope>
    <source>
        <strain evidence="8">LP100</strain>
    </source>
</reference>
<dbReference type="STRING" id="1317125.SAMN05444128_0502"/>
<dbReference type="PANTHER" id="PTHR10846:SF8">
    <property type="entry name" value="INNER MEMBRANE PROTEIN YRBG"/>
    <property type="match status" value="1"/>
</dbReference>
<keyword evidence="8" id="KW-1185">Reference proteome</keyword>
<accession>A0A1R3WHY7</accession>
<keyword evidence="2 5" id="KW-0812">Transmembrane</keyword>
<dbReference type="InterPro" id="IPR044880">
    <property type="entry name" value="NCX_ion-bd_dom_sf"/>
</dbReference>
<name>A0A1R3WHY7_9BACT</name>
<dbReference type="GO" id="GO:0008273">
    <property type="term" value="F:calcium, potassium:sodium antiporter activity"/>
    <property type="evidence" value="ECO:0007669"/>
    <property type="project" value="TreeGrafter"/>
</dbReference>